<dbReference type="InterPro" id="IPR029058">
    <property type="entry name" value="AB_hydrolase_fold"/>
</dbReference>
<feature type="domain" description="AB hydrolase-1" evidence="1">
    <location>
        <begin position="57"/>
        <end position="310"/>
    </location>
</feature>
<dbReference type="EMBL" id="BAABDC010000001">
    <property type="protein sequence ID" value="GAA3692486.1"/>
    <property type="molecule type" value="Genomic_DNA"/>
</dbReference>
<dbReference type="Gene3D" id="3.40.50.1820">
    <property type="entry name" value="alpha/beta hydrolase"/>
    <property type="match status" value="1"/>
</dbReference>
<gene>
    <name evidence="2" type="ORF">GCM10022399_05860</name>
</gene>
<dbReference type="InterPro" id="IPR000073">
    <property type="entry name" value="AB_hydrolase_1"/>
</dbReference>
<name>A0ABP7CP77_9MICO</name>
<reference evidence="3" key="1">
    <citation type="journal article" date="2019" name="Int. J. Syst. Evol. Microbiol.">
        <title>The Global Catalogue of Microorganisms (GCM) 10K type strain sequencing project: providing services to taxonomists for standard genome sequencing and annotation.</title>
        <authorList>
            <consortium name="The Broad Institute Genomics Platform"/>
            <consortium name="The Broad Institute Genome Sequencing Center for Infectious Disease"/>
            <person name="Wu L."/>
            <person name="Ma J."/>
        </authorList>
    </citation>
    <scope>NUCLEOTIDE SEQUENCE [LARGE SCALE GENOMIC DNA]</scope>
    <source>
        <strain evidence="3">JCM 17125</strain>
    </source>
</reference>
<protein>
    <submittedName>
        <fullName evidence="2">Alpha/beta hydrolase</fullName>
    </submittedName>
</protein>
<dbReference type="SUPFAM" id="SSF53474">
    <property type="entry name" value="alpha/beta-Hydrolases"/>
    <property type="match status" value="1"/>
</dbReference>
<dbReference type="InterPro" id="IPR050471">
    <property type="entry name" value="AB_hydrolase"/>
</dbReference>
<sequence>MGPRYARVCVPVAVRADPHARSAWLHEVMAHHDTQLVRTADGRDLEVLVTGPADGLPLVFHHGTPQAAVPFGILERPATERGLRTITYSRPGYGRSTPRTDAATTATVGDDAADTATVLDALGHDTFVTLGWSGGGPRALACAALLPGRCLAATSGVGIAPPDADGLDLTAGMGPENVAEYAATAAGPDALTAFLEEHGTPVLRATADEIVSELSGLLPPVDRAAMTGELGDYLAAASRHAGSQGIVGWRDDDLTHTRAWGFDLGAIEVPTAVWQGTEDLMVPFAHAQWLAANVAGARAHLVEGEGHVSLLMRMGDILDDLLSMVRR</sequence>
<dbReference type="Pfam" id="PF00561">
    <property type="entry name" value="Abhydrolase_1"/>
    <property type="match status" value="1"/>
</dbReference>
<comment type="caution">
    <text evidence="2">The sequence shown here is derived from an EMBL/GenBank/DDBJ whole genome shotgun (WGS) entry which is preliminary data.</text>
</comment>
<dbReference type="GO" id="GO:0016787">
    <property type="term" value="F:hydrolase activity"/>
    <property type="evidence" value="ECO:0007669"/>
    <property type="project" value="UniProtKB-KW"/>
</dbReference>
<keyword evidence="2" id="KW-0378">Hydrolase</keyword>
<evidence type="ECO:0000259" key="1">
    <source>
        <dbReference type="Pfam" id="PF00561"/>
    </source>
</evidence>
<dbReference type="Proteomes" id="UP001501468">
    <property type="component" value="Unassembled WGS sequence"/>
</dbReference>
<keyword evidence="3" id="KW-1185">Reference proteome</keyword>
<accession>A0ABP7CP77</accession>
<dbReference type="PANTHER" id="PTHR43433:SF5">
    <property type="entry name" value="AB HYDROLASE-1 DOMAIN-CONTAINING PROTEIN"/>
    <property type="match status" value="1"/>
</dbReference>
<organism evidence="2 3">
    <name type="scientific">Terrabacter ginsenosidimutans</name>
    <dbReference type="NCBI Taxonomy" id="490575"/>
    <lineage>
        <taxon>Bacteria</taxon>
        <taxon>Bacillati</taxon>
        <taxon>Actinomycetota</taxon>
        <taxon>Actinomycetes</taxon>
        <taxon>Micrococcales</taxon>
        <taxon>Intrasporangiaceae</taxon>
        <taxon>Terrabacter</taxon>
    </lineage>
</organism>
<dbReference type="PANTHER" id="PTHR43433">
    <property type="entry name" value="HYDROLASE, ALPHA/BETA FOLD FAMILY PROTEIN"/>
    <property type="match status" value="1"/>
</dbReference>
<evidence type="ECO:0000313" key="3">
    <source>
        <dbReference type="Proteomes" id="UP001501468"/>
    </source>
</evidence>
<proteinExistence type="predicted"/>
<evidence type="ECO:0000313" key="2">
    <source>
        <dbReference type="EMBL" id="GAA3692486.1"/>
    </source>
</evidence>